<protein>
    <submittedName>
        <fullName evidence="1">Uncharacterized protein</fullName>
    </submittedName>
</protein>
<name>A0AAV4XNN9_CAEEX</name>
<evidence type="ECO:0000313" key="1">
    <source>
        <dbReference type="EMBL" id="GIY96771.1"/>
    </source>
</evidence>
<evidence type="ECO:0000313" key="2">
    <source>
        <dbReference type="Proteomes" id="UP001054945"/>
    </source>
</evidence>
<comment type="caution">
    <text evidence="1">The sequence shown here is derived from an EMBL/GenBank/DDBJ whole genome shotgun (WGS) entry which is preliminary data.</text>
</comment>
<dbReference type="AlphaFoldDB" id="A0AAV4XNN9"/>
<reference evidence="1 2" key="1">
    <citation type="submission" date="2021-06" db="EMBL/GenBank/DDBJ databases">
        <title>Caerostris extrusa draft genome.</title>
        <authorList>
            <person name="Kono N."/>
            <person name="Arakawa K."/>
        </authorList>
    </citation>
    <scope>NUCLEOTIDE SEQUENCE [LARGE SCALE GENOMIC DNA]</scope>
</reference>
<accession>A0AAV4XNN9</accession>
<keyword evidence="2" id="KW-1185">Reference proteome</keyword>
<proteinExistence type="predicted"/>
<dbReference type="Proteomes" id="UP001054945">
    <property type="component" value="Unassembled WGS sequence"/>
</dbReference>
<dbReference type="EMBL" id="BPLR01000698">
    <property type="protein sequence ID" value="GIY96771.1"/>
    <property type="molecule type" value="Genomic_DNA"/>
</dbReference>
<organism evidence="1 2">
    <name type="scientific">Caerostris extrusa</name>
    <name type="common">Bark spider</name>
    <name type="synonym">Caerostris bankana</name>
    <dbReference type="NCBI Taxonomy" id="172846"/>
    <lineage>
        <taxon>Eukaryota</taxon>
        <taxon>Metazoa</taxon>
        <taxon>Ecdysozoa</taxon>
        <taxon>Arthropoda</taxon>
        <taxon>Chelicerata</taxon>
        <taxon>Arachnida</taxon>
        <taxon>Araneae</taxon>
        <taxon>Araneomorphae</taxon>
        <taxon>Entelegynae</taxon>
        <taxon>Araneoidea</taxon>
        <taxon>Araneidae</taxon>
        <taxon>Caerostris</taxon>
    </lineage>
</organism>
<sequence>MIRAVPCLLVGRHQSDAVSLAYRFYGVKSRVSLHKTRNPSITVLDKAVVDREPFLISITSSPRHHHHLPHRRQE</sequence>
<gene>
    <name evidence="1" type="ORF">CEXT_217491</name>
</gene>